<dbReference type="EMBL" id="JACDXJ010000001">
    <property type="protein sequence ID" value="MBA1155471.1"/>
    <property type="molecule type" value="Genomic_DNA"/>
</dbReference>
<dbReference type="PANTHER" id="PTHR10545">
    <property type="entry name" value="DIAMINE N-ACETYLTRANSFERASE"/>
    <property type="match status" value="1"/>
</dbReference>
<protein>
    <submittedName>
        <fullName evidence="4">GNAT family N-acetyltransferase</fullName>
    </submittedName>
</protein>
<proteinExistence type="predicted"/>
<dbReference type="InterPro" id="IPR016181">
    <property type="entry name" value="Acyl_CoA_acyltransferase"/>
</dbReference>
<dbReference type="SUPFAM" id="SSF55729">
    <property type="entry name" value="Acyl-CoA N-acyltransferases (Nat)"/>
    <property type="match status" value="1"/>
</dbReference>
<reference evidence="4 5" key="1">
    <citation type="submission" date="2020-07" db="EMBL/GenBank/DDBJ databases">
        <title>Draft genome and description of Microvirga mediterraneensis Marseille-Q2068 sp. nov.</title>
        <authorList>
            <person name="Boxberger M."/>
        </authorList>
    </citation>
    <scope>NUCLEOTIDE SEQUENCE [LARGE SCALE GENOMIC DNA]</scope>
    <source>
        <strain evidence="4 5">Marseille-Q2068</strain>
    </source>
</reference>
<dbReference type="GO" id="GO:0008080">
    <property type="term" value="F:N-acetyltransferase activity"/>
    <property type="evidence" value="ECO:0007669"/>
    <property type="project" value="TreeGrafter"/>
</dbReference>
<dbReference type="Proteomes" id="UP000572984">
    <property type="component" value="Unassembled WGS sequence"/>
</dbReference>
<dbReference type="Pfam" id="PF00583">
    <property type="entry name" value="Acetyltransf_1"/>
    <property type="match status" value="1"/>
</dbReference>
<evidence type="ECO:0000313" key="5">
    <source>
        <dbReference type="Proteomes" id="UP000572984"/>
    </source>
</evidence>
<dbReference type="PANTHER" id="PTHR10545:SF29">
    <property type="entry name" value="GH14572P-RELATED"/>
    <property type="match status" value="1"/>
</dbReference>
<evidence type="ECO:0000256" key="1">
    <source>
        <dbReference type="ARBA" id="ARBA00022679"/>
    </source>
</evidence>
<name>A0A838BJJ9_9HYPH</name>
<dbReference type="InterPro" id="IPR000182">
    <property type="entry name" value="GNAT_dom"/>
</dbReference>
<dbReference type="CDD" id="cd04301">
    <property type="entry name" value="NAT_SF"/>
    <property type="match status" value="1"/>
</dbReference>
<gene>
    <name evidence="4" type="ORF">H0S73_04895</name>
</gene>
<sequence>MQASSLIVRKAVAGDAETIFRFTAGLIEDHLPGQPPWVSVEDIKINGFGSDPLFEALIAERDDQPIGFVSFFRGYAGWRGKPMGIVHALYVLPEERRSGAARTLMAGVARIALERGWIRIELFVEEGRPALSFYERIGMRDLHHRHLRLEGEALSNLARI</sequence>
<evidence type="ECO:0000313" key="4">
    <source>
        <dbReference type="EMBL" id="MBA1155471.1"/>
    </source>
</evidence>
<dbReference type="InterPro" id="IPR051016">
    <property type="entry name" value="Diverse_Substrate_AcTransf"/>
</dbReference>
<accession>A0A838BJJ9</accession>
<dbReference type="Gene3D" id="3.40.630.30">
    <property type="match status" value="1"/>
</dbReference>
<dbReference type="PROSITE" id="PS51186">
    <property type="entry name" value="GNAT"/>
    <property type="match status" value="1"/>
</dbReference>
<comment type="caution">
    <text evidence="4">The sequence shown here is derived from an EMBL/GenBank/DDBJ whole genome shotgun (WGS) entry which is preliminary data.</text>
</comment>
<feature type="domain" description="N-acetyltransferase" evidence="3">
    <location>
        <begin position="6"/>
        <end position="160"/>
    </location>
</feature>
<evidence type="ECO:0000256" key="2">
    <source>
        <dbReference type="ARBA" id="ARBA00023315"/>
    </source>
</evidence>
<evidence type="ECO:0000259" key="3">
    <source>
        <dbReference type="PROSITE" id="PS51186"/>
    </source>
</evidence>
<keyword evidence="2" id="KW-0012">Acyltransferase</keyword>
<dbReference type="RefSeq" id="WP_181051109.1">
    <property type="nucleotide sequence ID" value="NZ_JACDXJ010000001.1"/>
</dbReference>
<keyword evidence="5" id="KW-1185">Reference proteome</keyword>
<organism evidence="4 5">
    <name type="scientific">Microvirga mediterraneensis</name>
    <dbReference type="NCBI Taxonomy" id="2754695"/>
    <lineage>
        <taxon>Bacteria</taxon>
        <taxon>Pseudomonadati</taxon>
        <taxon>Pseudomonadota</taxon>
        <taxon>Alphaproteobacteria</taxon>
        <taxon>Hyphomicrobiales</taxon>
        <taxon>Methylobacteriaceae</taxon>
        <taxon>Microvirga</taxon>
    </lineage>
</organism>
<dbReference type="AlphaFoldDB" id="A0A838BJJ9"/>
<keyword evidence="1 4" id="KW-0808">Transferase</keyword>